<dbReference type="InterPro" id="IPR029055">
    <property type="entry name" value="Ntn_hydrolases_N"/>
</dbReference>
<keyword evidence="3" id="KW-1185">Reference proteome</keyword>
<dbReference type="Pfam" id="PF01112">
    <property type="entry name" value="Asparaginase_2"/>
    <property type="match status" value="2"/>
</dbReference>
<comment type="caution">
    <text evidence="2">The sequence shown here is derived from an EMBL/GenBank/DDBJ whole genome shotgun (WGS) entry which is preliminary data.</text>
</comment>
<dbReference type="Proteomes" id="UP001396898">
    <property type="component" value="Unassembled WGS sequence"/>
</dbReference>
<proteinExistence type="predicted"/>
<feature type="compositionally biased region" description="Polar residues" evidence="1">
    <location>
        <begin position="311"/>
        <end position="336"/>
    </location>
</feature>
<feature type="region of interest" description="Disordered" evidence="1">
    <location>
        <begin position="274"/>
        <end position="345"/>
    </location>
</feature>
<sequence length="633" mass="67632">MSGQDSKQHLPQEGGQMNNNQSYHLGKRKLGRDEPGIPQPTPSQRVSGPCIISYDGDFDLDPNDDFKTEIFSEGTEVPAWHNAQPVSDPALTAWLDGGSDRKGRRWKPPVAAIFIHAGAGYHSTANERIHLLACSDAVRAGMAVLKGGLSAVDAVEAAIRVLEDKEITNAGYGSNLSIDGTVECDATVVDHYGRSGACGAVPNIKNPVSLAKMILDSSNEPLSLRRVPPNLLVGTGAKDFAWDKKMPIVPNEFLISRNALDRYNRWREDLERAKLGEKVPEQTPARTTKKDQRDHTNAILTGMWNEGQPDSPGQPSTPSENGGSPSPRNASNAQSPLPSPTRHLPKERGVTNLHLLGSATAPKPVFPSPPALDMSINKRPRFITHHSNTSQDSDGQEDDRMDVDEGPHSPLRESTFPLPASKTGLAGQEQAVEASNNVDAGLKDDDNITDTVGAIAIDQNGFMAAASSSGGIGMKFRGRVGPAALVGIGTAIVPASEDDPDGITVGSVTSGTGEHMATTMAAQKCAERLYHGTRRGPRGVDVPEDDESAILQGFVVNDFQQHPGVKYSTSAGAIGVMSVKKAPKGYYLYFAHNTDSFALASMSSRDREPYCVMSRLPEGSSRVAQGGRKISVD</sequence>
<feature type="region of interest" description="Disordered" evidence="1">
    <location>
        <begin position="384"/>
        <end position="444"/>
    </location>
</feature>
<gene>
    <name evidence="2" type="ORF">PG991_012095</name>
</gene>
<dbReference type="SUPFAM" id="SSF56235">
    <property type="entry name" value="N-terminal nucleophile aminohydrolases (Ntn hydrolases)"/>
    <property type="match status" value="1"/>
</dbReference>
<evidence type="ECO:0000256" key="1">
    <source>
        <dbReference type="SAM" id="MobiDB-lite"/>
    </source>
</evidence>
<accession>A0ABR1RH12</accession>
<dbReference type="CDD" id="cd04514">
    <property type="entry name" value="Taspase1_like"/>
    <property type="match status" value="1"/>
</dbReference>
<evidence type="ECO:0000313" key="2">
    <source>
        <dbReference type="EMBL" id="KAK8009544.1"/>
    </source>
</evidence>
<dbReference type="Gene3D" id="3.60.20.30">
    <property type="entry name" value="(Glycosyl)asparaginase"/>
    <property type="match status" value="1"/>
</dbReference>
<dbReference type="InterPro" id="IPR000246">
    <property type="entry name" value="Peptidase_T2"/>
</dbReference>
<dbReference type="PANTHER" id="PTHR10188:SF8">
    <property type="entry name" value="THREONINE ASPARTASE 1"/>
    <property type="match status" value="1"/>
</dbReference>
<organism evidence="2 3">
    <name type="scientific">Apiospora marii</name>
    <dbReference type="NCBI Taxonomy" id="335849"/>
    <lineage>
        <taxon>Eukaryota</taxon>
        <taxon>Fungi</taxon>
        <taxon>Dikarya</taxon>
        <taxon>Ascomycota</taxon>
        <taxon>Pezizomycotina</taxon>
        <taxon>Sordariomycetes</taxon>
        <taxon>Xylariomycetidae</taxon>
        <taxon>Amphisphaeriales</taxon>
        <taxon>Apiosporaceae</taxon>
        <taxon>Apiospora</taxon>
    </lineage>
</organism>
<dbReference type="PANTHER" id="PTHR10188">
    <property type="entry name" value="L-ASPARAGINASE"/>
    <property type="match status" value="1"/>
</dbReference>
<evidence type="ECO:0000313" key="3">
    <source>
        <dbReference type="Proteomes" id="UP001396898"/>
    </source>
</evidence>
<dbReference type="EMBL" id="JAQQWI010000016">
    <property type="protein sequence ID" value="KAK8009544.1"/>
    <property type="molecule type" value="Genomic_DNA"/>
</dbReference>
<protein>
    <submittedName>
        <fullName evidence="2">Aspartylglucosaminidase-like protein</fullName>
    </submittedName>
</protein>
<dbReference type="InterPro" id="IPR037464">
    <property type="entry name" value="Taspase1"/>
</dbReference>
<name>A0ABR1RH12_9PEZI</name>
<feature type="region of interest" description="Disordered" evidence="1">
    <location>
        <begin position="1"/>
        <end position="48"/>
    </location>
</feature>
<reference evidence="2 3" key="1">
    <citation type="submission" date="2023-01" db="EMBL/GenBank/DDBJ databases">
        <title>Analysis of 21 Apiospora genomes using comparative genomics revels a genus with tremendous synthesis potential of carbohydrate active enzymes and secondary metabolites.</title>
        <authorList>
            <person name="Sorensen T."/>
        </authorList>
    </citation>
    <scope>NUCLEOTIDE SEQUENCE [LARGE SCALE GENOMIC DNA]</scope>
    <source>
        <strain evidence="2 3">CBS 20057</strain>
    </source>
</reference>
<feature type="compositionally biased region" description="Basic and acidic residues" evidence="1">
    <location>
        <begin position="1"/>
        <end position="10"/>
    </location>
</feature>